<dbReference type="STRING" id="454286.A0A0J8TEL7"/>
<organism evidence="1 2">
    <name type="scientific">Coccidioides immitis RMSCC 3703</name>
    <dbReference type="NCBI Taxonomy" id="454286"/>
    <lineage>
        <taxon>Eukaryota</taxon>
        <taxon>Fungi</taxon>
        <taxon>Dikarya</taxon>
        <taxon>Ascomycota</taxon>
        <taxon>Pezizomycotina</taxon>
        <taxon>Eurotiomycetes</taxon>
        <taxon>Eurotiomycetidae</taxon>
        <taxon>Onygenales</taxon>
        <taxon>Onygenaceae</taxon>
        <taxon>Coccidioides</taxon>
    </lineage>
</organism>
<accession>A0A0J8TEL7</accession>
<evidence type="ECO:0000313" key="1">
    <source>
        <dbReference type="EMBL" id="KMU71997.1"/>
    </source>
</evidence>
<sequence length="69" mass="7942">MLHRLRFFALSYLRQNRKALTDSDVSVEFIPVFLGGINEINRHGRSQLKRSTPTPTLSCICQEAIPREI</sequence>
<gene>
    <name evidence="1" type="ORF">CISG_00306</name>
</gene>
<proteinExistence type="predicted"/>
<dbReference type="AlphaFoldDB" id="A0A0J8TEL7"/>
<dbReference type="Proteomes" id="UP000054559">
    <property type="component" value="Unassembled WGS sequence"/>
</dbReference>
<protein>
    <submittedName>
        <fullName evidence="1">Uncharacterized protein</fullName>
    </submittedName>
</protein>
<dbReference type="EMBL" id="DS268118">
    <property type="protein sequence ID" value="KMU71997.1"/>
    <property type="molecule type" value="Genomic_DNA"/>
</dbReference>
<name>A0A0J8TEL7_COCIT</name>
<reference evidence="2" key="1">
    <citation type="journal article" date="2010" name="Genome Res.">
        <title>Population genomic sequencing of Coccidioides fungi reveals recent hybridization and transposon control.</title>
        <authorList>
            <person name="Neafsey D.E."/>
            <person name="Barker B.M."/>
            <person name="Sharpton T.J."/>
            <person name="Stajich J.E."/>
            <person name="Park D.J."/>
            <person name="Whiston E."/>
            <person name="Hung C.-Y."/>
            <person name="McMahan C."/>
            <person name="White J."/>
            <person name="Sykes S."/>
            <person name="Heiman D."/>
            <person name="Young S."/>
            <person name="Zeng Q."/>
            <person name="Abouelleil A."/>
            <person name="Aftuck L."/>
            <person name="Bessette D."/>
            <person name="Brown A."/>
            <person name="FitzGerald M."/>
            <person name="Lui A."/>
            <person name="Macdonald J.P."/>
            <person name="Priest M."/>
            <person name="Orbach M.J."/>
            <person name="Galgiani J.N."/>
            <person name="Kirkland T.N."/>
            <person name="Cole G.T."/>
            <person name="Birren B.W."/>
            <person name="Henn M.R."/>
            <person name="Taylor J.W."/>
            <person name="Rounsley S.D."/>
        </authorList>
    </citation>
    <scope>NUCLEOTIDE SEQUENCE [LARGE SCALE GENOMIC DNA]</scope>
    <source>
        <strain evidence="2">RMSCC 3703</strain>
    </source>
</reference>
<evidence type="ECO:0000313" key="2">
    <source>
        <dbReference type="Proteomes" id="UP000054559"/>
    </source>
</evidence>